<name>A0A1H7XLH6_9BACT</name>
<sequence>MKVIRSLWGLVVLALFSCQPGDAQVSDSIIFKDSLGHILSQADLAATTGQVNYEIMNNHPINTAAKQLHEEARVLGQSGQYDESIRKLEAAMDLEPTWAYPVYDLAFTYLLKGDSAKALQFYQKTDELQPKGFFTTKTALYTLEGEKAGKFPSGLYMAYMQIEWTQDANEKFQIARTITDHVPDFAPAWKELANLLDDNTQRLNVIDTGLSKAPDAETQGVLLINKAIILDDSGKKEEAKKILGDLIFSAATTTANVELAKFALKSIAENKQ</sequence>
<reference evidence="3 4" key="1">
    <citation type="submission" date="2016-10" db="EMBL/GenBank/DDBJ databases">
        <authorList>
            <person name="de Groot N.N."/>
        </authorList>
    </citation>
    <scope>NUCLEOTIDE SEQUENCE [LARGE SCALE GENOMIC DNA]</scope>
    <source>
        <strain evidence="3 4">DSM 21039</strain>
    </source>
</reference>
<dbReference type="Proteomes" id="UP000198984">
    <property type="component" value="Unassembled WGS sequence"/>
</dbReference>
<dbReference type="AlphaFoldDB" id="A0A1H7XLH6"/>
<dbReference type="Gene3D" id="1.25.40.10">
    <property type="entry name" value="Tetratricopeptide repeat domain"/>
    <property type="match status" value="1"/>
</dbReference>
<organism evidence="3 4">
    <name type="scientific">Chitinophaga rupis</name>
    <dbReference type="NCBI Taxonomy" id="573321"/>
    <lineage>
        <taxon>Bacteria</taxon>
        <taxon>Pseudomonadati</taxon>
        <taxon>Bacteroidota</taxon>
        <taxon>Chitinophagia</taxon>
        <taxon>Chitinophagales</taxon>
        <taxon>Chitinophagaceae</taxon>
        <taxon>Chitinophaga</taxon>
    </lineage>
</organism>
<dbReference type="SMART" id="SM00028">
    <property type="entry name" value="TPR"/>
    <property type="match status" value="2"/>
</dbReference>
<dbReference type="PROSITE" id="PS50005">
    <property type="entry name" value="TPR"/>
    <property type="match status" value="1"/>
</dbReference>
<feature type="repeat" description="TPR" evidence="1">
    <location>
        <begin position="99"/>
        <end position="132"/>
    </location>
</feature>
<dbReference type="InterPro" id="IPR011990">
    <property type="entry name" value="TPR-like_helical_dom_sf"/>
</dbReference>
<dbReference type="SUPFAM" id="SSF48452">
    <property type="entry name" value="TPR-like"/>
    <property type="match status" value="1"/>
</dbReference>
<proteinExistence type="predicted"/>
<evidence type="ECO:0000256" key="2">
    <source>
        <dbReference type="SAM" id="SignalP"/>
    </source>
</evidence>
<gene>
    <name evidence="3" type="ORF">SAMN04488505_104118</name>
</gene>
<feature type="signal peptide" evidence="2">
    <location>
        <begin position="1"/>
        <end position="23"/>
    </location>
</feature>
<dbReference type="STRING" id="573321.SAMN04488505_104118"/>
<dbReference type="PROSITE" id="PS51257">
    <property type="entry name" value="PROKAR_LIPOPROTEIN"/>
    <property type="match status" value="1"/>
</dbReference>
<keyword evidence="2" id="KW-0732">Signal</keyword>
<feature type="chain" id="PRO_5011691739" evidence="2">
    <location>
        <begin position="24"/>
        <end position="272"/>
    </location>
</feature>
<dbReference type="InterPro" id="IPR019734">
    <property type="entry name" value="TPR_rpt"/>
</dbReference>
<evidence type="ECO:0000256" key="1">
    <source>
        <dbReference type="PROSITE-ProRule" id="PRU00339"/>
    </source>
</evidence>
<dbReference type="OrthoDB" id="9811837at2"/>
<dbReference type="EMBL" id="FOBB01000004">
    <property type="protein sequence ID" value="SEM34616.1"/>
    <property type="molecule type" value="Genomic_DNA"/>
</dbReference>
<evidence type="ECO:0000313" key="3">
    <source>
        <dbReference type="EMBL" id="SEM34616.1"/>
    </source>
</evidence>
<keyword evidence="4" id="KW-1185">Reference proteome</keyword>
<keyword evidence="1" id="KW-0802">TPR repeat</keyword>
<protein>
    <submittedName>
        <fullName evidence="3">TPR repeat-containing protein</fullName>
    </submittedName>
</protein>
<accession>A0A1H7XLH6</accession>
<evidence type="ECO:0000313" key="4">
    <source>
        <dbReference type="Proteomes" id="UP000198984"/>
    </source>
</evidence>